<dbReference type="Pfam" id="PF13302">
    <property type="entry name" value="Acetyltransf_3"/>
    <property type="match status" value="1"/>
</dbReference>
<keyword evidence="3" id="KW-1185">Reference proteome</keyword>
<dbReference type="Proteomes" id="UP001595989">
    <property type="component" value="Unassembled WGS sequence"/>
</dbReference>
<evidence type="ECO:0000313" key="3">
    <source>
        <dbReference type="Proteomes" id="UP001595989"/>
    </source>
</evidence>
<sequence length="191" mass="22036">MKNVSPAINGPNVLLRKPVESDVIDYLNVETSRELIHMYGGNTKKISPKTIEKAQKFIQKIRENELEWCVEYEGRMVGQARLTVNNSDNRARYAVGLFDPNVWGKGLGTEITQMVLQYAFEELGLHRVDLRVLEYNKRAIKCYEKCGFIQEGFEREGALIEGIYETDVLMGILDREYKALKHSFVEMRLLT</sequence>
<comment type="caution">
    <text evidence="2">The sequence shown here is derived from an EMBL/GenBank/DDBJ whole genome shotgun (WGS) entry which is preliminary data.</text>
</comment>
<organism evidence="2 3">
    <name type="scientific">Virgibacillus kekensis</name>
    <dbReference type="NCBI Taxonomy" id="202261"/>
    <lineage>
        <taxon>Bacteria</taxon>
        <taxon>Bacillati</taxon>
        <taxon>Bacillota</taxon>
        <taxon>Bacilli</taxon>
        <taxon>Bacillales</taxon>
        <taxon>Bacillaceae</taxon>
        <taxon>Virgibacillus</taxon>
    </lineage>
</organism>
<dbReference type="EC" id="2.3.-.-" evidence="2"/>
<dbReference type="EMBL" id="JBHSFU010000015">
    <property type="protein sequence ID" value="MFC4560207.1"/>
    <property type="molecule type" value="Genomic_DNA"/>
</dbReference>
<keyword evidence="2" id="KW-0808">Transferase</keyword>
<gene>
    <name evidence="2" type="ORF">ACFO3D_18790</name>
</gene>
<keyword evidence="2" id="KW-0012">Acyltransferase</keyword>
<dbReference type="CDD" id="cd04301">
    <property type="entry name" value="NAT_SF"/>
    <property type="match status" value="1"/>
</dbReference>
<proteinExistence type="predicted"/>
<dbReference type="GO" id="GO:0016746">
    <property type="term" value="F:acyltransferase activity"/>
    <property type="evidence" value="ECO:0007669"/>
    <property type="project" value="UniProtKB-KW"/>
</dbReference>
<dbReference type="InterPro" id="IPR000182">
    <property type="entry name" value="GNAT_dom"/>
</dbReference>
<accession>A0ABV9DNL4</accession>
<reference evidence="3" key="1">
    <citation type="journal article" date="2019" name="Int. J. Syst. Evol. Microbiol.">
        <title>The Global Catalogue of Microorganisms (GCM) 10K type strain sequencing project: providing services to taxonomists for standard genome sequencing and annotation.</title>
        <authorList>
            <consortium name="The Broad Institute Genomics Platform"/>
            <consortium name="The Broad Institute Genome Sequencing Center for Infectious Disease"/>
            <person name="Wu L."/>
            <person name="Ma J."/>
        </authorList>
    </citation>
    <scope>NUCLEOTIDE SEQUENCE [LARGE SCALE GENOMIC DNA]</scope>
    <source>
        <strain evidence="3">CGMCC 4.7426</strain>
    </source>
</reference>
<name>A0ABV9DNL4_9BACI</name>
<evidence type="ECO:0000259" key="1">
    <source>
        <dbReference type="PROSITE" id="PS51186"/>
    </source>
</evidence>
<evidence type="ECO:0000313" key="2">
    <source>
        <dbReference type="EMBL" id="MFC4560207.1"/>
    </source>
</evidence>
<protein>
    <submittedName>
        <fullName evidence="2">GNAT family N-acetyltransferase</fullName>
        <ecNumber evidence="2">2.3.-.-</ecNumber>
    </submittedName>
</protein>
<dbReference type="PROSITE" id="PS51186">
    <property type="entry name" value="GNAT"/>
    <property type="match status" value="1"/>
</dbReference>
<dbReference type="SUPFAM" id="SSF55729">
    <property type="entry name" value="Acyl-CoA N-acyltransferases (Nat)"/>
    <property type="match status" value="1"/>
</dbReference>
<dbReference type="InterPro" id="IPR016181">
    <property type="entry name" value="Acyl_CoA_acyltransferase"/>
</dbReference>
<dbReference type="RefSeq" id="WP_390299895.1">
    <property type="nucleotide sequence ID" value="NZ_JBHSFU010000015.1"/>
</dbReference>
<dbReference type="PANTHER" id="PTHR43415">
    <property type="entry name" value="SPERMIDINE N(1)-ACETYLTRANSFERASE"/>
    <property type="match status" value="1"/>
</dbReference>
<feature type="domain" description="N-acetyltransferase" evidence="1">
    <location>
        <begin position="13"/>
        <end position="175"/>
    </location>
</feature>
<dbReference type="Gene3D" id="3.40.630.30">
    <property type="match status" value="1"/>
</dbReference>
<dbReference type="PANTHER" id="PTHR43415:SF3">
    <property type="entry name" value="GNAT-FAMILY ACETYLTRANSFERASE"/>
    <property type="match status" value="1"/>
</dbReference>